<dbReference type="Proteomes" id="UP000242180">
    <property type="component" value="Unassembled WGS sequence"/>
</dbReference>
<sequence>MPTFDNSHCPRHKRIPSPTDYDRLSSEHARKKYISEQFARDIAALSLNSEPAQPQHEVWQPGQEEEAAMTDTTPVTQSIPQYFELNHGPTKDRDLHVQVEKTALVGTHMNGVVLPMAEMGDGKLVIPDFILREPTHPSSCDTLLYRDFSWRYATAEEERKINDKRHDEESDDDGTVEDPNAMDID</sequence>
<evidence type="ECO:0000313" key="2">
    <source>
        <dbReference type="EMBL" id="ORZ03748.1"/>
    </source>
</evidence>
<dbReference type="InParanoid" id="A0A1X2HXE2"/>
<accession>A0A1X2HXE2</accession>
<name>A0A1X2HXE2_SYNRA</name>
<organism evidence="2 3">
    <name type="scientific">Syncephalastrum racemosum</name>
    <name type="common">Filamentous fungus</name>
    <dbReference type="NCBI Taxonomy" id="13706"/>
    <lineage>
        <taxon>Eukaryota</taxon>
        <taxon>Fungi</taxon>
        <taxon>Fungi incertae sedis</taxon>
        <taxon>Mucoromycota</taxon>
        <taxon>Mucoromycotina</taxon>
        <taxon>Mucoromycetes</taxon>
        <taxon>Mucorales</taxon>
        <taxon>Syncephalastraceae</taxon>
        <taxon>Syncephalastrum</taxon>
    </lineage>
</organism>
<comment type="caution">
    <text evidence="2">The sequence shown here is derived from an EMBL/GenBank/DDBJ whole genome shotgun (WGS) entry which is preliminary data.</text>
</comment>
<evidence type="ECO:0000256" key="1">
    <source>
        <dbReference type="SAM" id="MobiDB-lite"/>
    </source>
</evidence>
<dbReference type="OMA" id="WESADHK"/>
<gene>
    <name evidence="2" type="ORF">BCR43DRAFT_510764</name>
</gene>
<reference evidence="2 3" key="1">
    <citation type="submission" date="2016-07" db="EMBL/GenBank/DDBJ databases">
        <title>Pervasive Adenine N6-methylation of Active Genes in Fungi.</title>
        <authorList>
            <consortium name="DOE Joint Genome Institute"/>
            <person name="Mondo S.J."/>
            <person name="Dannebaum R.O."/>
            <person name="Kuo R.C."/>
            <person name="Labutti K."/>
            <person name="Haridas S."/>
            <person name="Kuo A."/>
            <person name="Salamov A."/>
            <person name="Ahrendt S.R."/>
            <person name="Lipzen A."/>
            <person name="Sullivan W."/>
            <person name="Andreopoulos W.B."/>
            <person name="Clum A."/>
            <person name="Lindquist E."/>
            <person name="Daum C."/>
            <person name="Ramamoorthy G.K."/>
            <person name="Gryganskyi A."/>
            <person name="Culley D."/>
            <person name="Magnuson J.K."/>
            <person name="James T.Y."/>
            <person name="O'Malley M.A."/>
            <person name="Stajich J.E."/>
            <person name="Spatafora J.W."/>
            <person name="Visel A."/>
            <person name="Grigoriev I.V."/>
        </authorList>
    </citation>
    <scope>NUCLEOTIDE SEQUENCE [LARGE SCALE GENOMIC DNA]</scope>
    <source>
        <strain evidence="2 3">NRRL 2496</strain>
    </source>
</reference>
<feature type="compositionally biased region" description="Basic and acidic residues" evidence="1">
    <location>
        <begin position="156"/>
        <end position="168"/>
    </location>
</feature>
<protein>
    <submittedName>
        <fullName evidence="2">Uncharacterized protein</fullName>
    </submittedName>
</protein>
<evidence type="ECO:0000313" key="3">
    <source>
        <dbReference type="Proteomes" id="UP000242180"/>
    </source>
</evidence>
<dbReference type="EMBL" id="MCGN01000001">
    <property type="protein sequence ID" value="ORZ03748.1"/>
    <property type="molecule type" value="Genomic_DNA"/>
</dbReference>
<dbReference type="AlphaFoldDB" id="A0A1X2HXE2"/>
<keyword evidence="3" id="KW-1185">Reference proteome</keyword>
<dbReference type="OrthoDB" id="59470at2759"/>
<proteinExistence type="predicted"/>
<feature type="region of interest" description="Disordered" evidence="1">
    <location>
        <begin position="156"/>
        <end position="185"/>
    </location>
</feature>
<feature type="region of interest" description="Disordered" evidence="1">
    <location>
        <begin position="1"/>
        <end position="28"/>
    </location>
</feature>